<organism evidence="1 2">
    <name type="scientific">Mycobacterium phage Squid</name>
    <dbReference type="NCBI Taxonomy" id="1718175"/>
    <lineage>
        <taxon>Viruses</taxon>
        <taxon>Duplodnaviria</taxon>
        <taxon>Heunggongvirae</taxon>
        <taxon>Uroviricota</taxon>
        <taxon>Caudoviricetes</taxon>
        <taxon>Bclasvirinae</taxon>
        <taxon>Pegunavirus</taxon>
        <taxon>Pegunavirus soto</taxon>
    </lineage>
</organism>
<accession>A0A0N7GFB8</accession>
<sequence length="112" mass="12979">MPPRPIPVTDPHCTYEMAHQRCRRLWGRAATHLCAMCSLRRATDWAYDGTDPTAMSRPGWYGPLWFSRYPEFYMPLCRSCHVRFDIETRQAAVVNLDVPARLTRHRSPTVGS</sequence>
<reference evidence="1 2" key="1">
    <citation type="submission" date="2015-08" db="EMBL/GenBank/DDBJ databases">
        <authorList>
            <person name="Allen E."/>
            <person name="Behl A."/>
            <person name="Burton T."/>
            <person name="Duex E."/>
            <person name="Klein B."/>
            <person name="Lanum E."/>
            <person name="Massat B."/>
            <person name="Roggasch E."/>
            <person name="Verdoorn K."/>
            <person name="Wilke H."/>
            <person name="Tobiason D.M."/>
            <person name="Serrano M.G."/>
            <person name="Buck G."/>
            <person name="Lee V."/>
            <person name="Wang Y."/>
            <person name="Carvalho R."/>
            <person name="Voegtly L."/>
            <person name="Shi R."/>
            <person name="Duckworth R."/>
            <person name="Johnson A."/>
            <person name="Loviza R."/>
            <person name="Walstead R."/>
            <person name="Shah Z."/>
            <person name="Kiflezghi M."/>
            <person name="Wade K."/>
            <person name="Ware V.C."/>
            <person name="Bradley K.W."/>
            <person name="Asai D.J."/>
            <person name="Bowman C.A."/>
            <person name="Russell D.A."/>
            <person name="Pope W.H."/>
            <person name="Jacobs-Sera D."/>
            <person name="Hendrix R.W."/>
            <person name="Hatfull G.F."/>
        </authorList>
    </citation>
    <scope>NUCLEOTIDE SEQUENCE [LARGE SCALE GENOMIC DNA]</scope>
</reference>
<gene>
    <name evidence="1" type="ORF">SEA_SQUID_65</name>
</gene>
<dbReference type="Proteomes" id="UP000225438">
    <property type="component" value="Segment"/>
</dbReference>
<dbReference type="EMBL" id="KT599441">
    <property type="protein sequence ID" value="ALH46169.1"/>
    <property type="molecule type" value="Genomic_DNA"/>
</dbReference>
<proteinExistence type="predicted"/>
<evidence type="ECO:0000313" key="2">
    <source>
        <dbReference type="Proteomes" id="UP000225438"/>
    </source>
</evidence>
<protein>
    <submittedName>
        <fullName evidence="1">Uncharacterized protein</fullName>
    </submittedName>
</protein>
<name>A0A0N7GFB8_9CAUD</name>
<evidence type="ECO:0000313" key="1">
    <source>
        <dbReference type="EMBL" id="ALH46169.1"/>
    </source>
</evidence>